<feature type="domain" description="Cytochrome b/b6 N-terminal region profile" evidence="16">
    <location>
        <begin position="1"/>
        <end position="213"/>
    </location>
</feature>
<sequence>MLVLGMLLVSDLVVLVQSTGVMYSTTANLTIAYNVGAGAGMMYGVQVASGIVVAMSYVASEEYAFNTLDSAQRDASYGWILRGLHSNMASGVFLCMYLHATRSWCYSVLSSVHLAVWVAGIVAWLVMMGVAFMGYVLPWGLMSYWALTVITNLMTVIPLVGVDVLCYCWGGYFITTITVQRMLALHYLLPFVILCGLVVHLGMLHVMGSGSASTVPGGVLDGEPFLVYYYKDIYVLGLLLVLVLGVLLSYPDTLHHPDNFCYVDRYVTPKHIVPEWYFLPFYSMLRACSVKALGVVLLGGAVVVYIVLALVSVSVRYRRSAMQVLEASLHVALLVVLGILGQCPPVYPYVDISGWGTVLVIAVHCLF</sequence>
<keyword evidence="11 14" id="KW-0408">Iron</keyword>
<comment type="cofactor">
    <cofactor evidence="14">
        <name>heme b</name>
        <dbReference type="ChEBI" id="CHEBI:60344"/>
    </cofactor>
    <text evidence="14">Binds 2 heme groups non-covalently.</text>
</comment>
<evidence type="ECO:0000256" key="3">
    <source>
        <dbReference type="ARBA" id="ARBA00022448"/>
    </source>
</evidence>
<evidence type="ECO:0000313" key="18">
    <source>
        <dbReference type="EMBL" id="QHQ98637.1"/>
    </source>
</evidence>
<dbReference type="Pfam" id="PF00032">
    <property type="entry name" value="Cytochrom_B_C"/>
    <property type="match status" value="1"/>
</dbReference>
<keyword evidence="7 14" id="KW-0479">Metal-binding</keyword>
<evidence type="ECO:0000256" key="11">
    <source>
        <dbReference type="ARBA" id="ARBA00023004"/>
    </source>
</evidence>
<protein>
    <recommendedName>
        <fullName evidence="2 14">Cytochrome b</fullName>
    </recommendedName>
</protein>
<keyword evidence="10 14" id="KW-1133">Transmembrane helix</keyword>
<dbReference type="GO" id="GO:0016491">
    <property type="term" value="F:oxidoreductase activity"/>
    <property type="evidence" value="ECO:0007669"/>
    <property type="project" value="UniProtKB-UniRule"/>
</dbReference>
<keyword evidence="9 14" id="KW-0249">Electron transport</keyword>
<keyword evidence="5 14" id="KW-0679">Respiratory chain</keyword>
<dbReference type="AlphaFoldDB" id="A0A6G5ZTK7"/>
<evidence type="ECO:0000256" key="14">
    <source>
        <dbReference type="RuleBase" id="RU362117"/>
    </source>
</evidence>
<geneLocation type="mitochondrion" evidence="18"/>
<evidence type="ECO:0000256" key="15">
    <source>
        <dbReference type="SAM" id="SignalP"/>
    </source>
</evidence>
<evidence type="ECO:0000256" key="10">
    <source>
        <dbReference type="ARBA" id="ARBA00022989"/>
    </source>
</evidence>
<dbReference type="PROSITE" id="PS51002">
    <property type="entry name" value="CYTB_NTER"/>
    <property type="match status" value="1"/>
</dbReference>
<dbReference type="InterPro" id="IPR016174">
    <property type="entry name" value="Di-haem_cyt_TM"/>
</dbReference>
<accession>A0A6G5ZTK7</accession>
<organism evidence="18">
    <name type="scientific">Lacrimia lanifica</name>
    <dbReference type="NCBI Taxonomy" id="2016125"/>
    <lineage>
        <taxon>Eukaryota</taxon>
        <taxon>Discoba</taxon>
        <taxon>Euglenozoa</taxon>
        <taxon>Diplonemea</taxon>
        <taxon>Diplonemidae</taxon>
        <taxon>Lacrimia</taxon>
    </lineage>
</organism>
<feature type="transmembrane region" description="Helical" evidence="14">
    <location>
        <begin position="31"/>
        <end position="58"/>
    </location>
</feature>
<dbReference type="PANTHER" id="PTHR19271">
    <property type="entry name" value="CYTOCHROME B"/>
    <property type="match status" value="1"/>
</dbReference>
<feature type="transmembrane region" description="Helical" evidence="14">
    <location>
        <begin position="184"/>
        <end position="204"/>
    </location>
</feature>
<evidence type="ECO:0000256" key="7">
    <source>
        <dbReference type="ARBA" id="ARBA00022723"/>
    </source>
</evidence>
<evidence type="ECO:0000256" key="13">
    <source>
        <dbReference type="ARBA" id="ARBA00023136"/>
    </source>
</evidence>
<keyword evidence="13 14" id="KW-0472">Membrane</keyword>
<dbReference type="GO" id="GO:0009055">
    <property type="term" value="F:electron transfer activity"/>
    <property type="evidence" value="ECO:0007669"/>
    <property type="project" value="InterPro"/>
</dbReference>
<dbReference type="InterPro" id="IPR036150">
    <property type="entry name" value="Cyt_b/b6_C_sf"/>
</dbReference>
<comment type="subcellular location">
    <subcellularLocation>
        <location evidence="1">Mitochondrion inner membrane</location>
        <topology evidence="1">Multi-pass membrane protein</topology>
    </subcellularLocation>
</comment>
<keyword evidence="8" id="KW-0999">Mitochondrion inner membrane</keyword>
<comment type="similarity">
    <text evidence="14">Belongs to the cytochrome b family.</text>
</comment>
<dbReference type="GO" id="GO:0005743">
    <property type="term" value="C:mitochondrial inner membrane"/>
    <property type="evidence" value="ECO:0007669"/>
    <property type="project" value="UniProtKB-SubCell"/>
</dbReference>
<dbReference type="Gene3D" id="1.20.810.10">
    <property type="entry name" value="Cytochrome Bc1 Complex, Chain C"/>
    <property type="match status" value="1"/>
</dbReference>
<evidence type="ECO:0000256" key="6">
    <source>
        <dbReference type="ARBA" id="ARBA00022692"/>
    </source>
</evidence>
<dbReference type="InterPro" id="IPR027387">
    <property type="entry name" value="Cytb/b6-like_sf"/>
</dbReference>
<dbReference type="SUPFAM" id="SSF81648">
    <property type="entry name" value="a domain/subunit of cytochrome bc1 complex (Ubiquinol-cytochrome c reductase)"/>
    <property type="match status" value="1"/>
</dbReference>
<feature type="chain" id="PRO_5026196574" description="Cytochrome b" evidence="15">
    <location>
        <begin position="19"/>
        <end position="367"/>
    </location>
</feature>
<keyword evidence="3 14" id="KW-0813">Transport</keyword>
<evidence type="ECO:0000256" key="8">
    <source>
        <dbReference type="ARBA" id="ARBA00022792"/>
    </source>
</evidence>
<proteinExistence type="evidence at transcript level"/>
<reference evidence="18" key="1">
    <citation type="journal article" date="2020" name="Nucleic Acids Res.">
        <title>Gene fragmentation and RNA editing without borders: eccentric mitochondrial genomes of diplonemids.</title>
        <authorList>
            <person name="Kaur B."/>
            <person name="Zahonova K."/>
            <person name="Valach M."/>
            <person name="Faktorova D."/>
            <person name="Prokopchuk G."/>
            <person name="Burger G."/>
            <person name="Lukes J."/>
        </authorList>
    </citation>
    <scope>NUCLEOTIDE SEQUENCE</scope>
</reference>
<keyword evidence="4 14" id="KW-0349">Heme</keyword>
<name>A0A6G5ZTK7_9EUGL</name>
<dbReference type="Pfam" id="PF00033">
    <property type="entry name" value="Cytochrome_B"/>
    <property type="match status" value="1"/>
</dbReference>
<keyword evidence="6 14" id="KW-0812">Transmembrane</keyword>
<feature type="transmembrane region" description="Helical" evidence="14">
    <location>
        <begin position="79"/>
        <end position="100"/>
    </location>
</feature>
<evidence type="ECO:0000256" key="1">
    <source>
        <dbReference type="ARBA" id="ARBA00004448"/>
    </source>
</evidence>
<feature type="transmembrane region" description="Helical" evidence="14">
    <location>
        <begin position="233"/>
        <end position="250"/>
    </location>
</feature>
<feature type="transmembrane region" description="Helical" evidence="14">
    <location>
        <begin position="323"/>
        <end position="340"/>
    </location>
</feature>
<dbReference type="GO" id="GO:0022904">
    <property type="term" value="P:respiratory electron transport chain"/>
    <property type="evidence" value="ECO:0007669"/>
    <property type="project" value="InterPro"/>
</dbReference>
<evidence type="ECO:0000259" key="17">
    <source>
        <dbReference type="PROSITE" id="PS51003"/>
    </source>
</evidence>
<dbReference type="InterPro" id="IPR048259">
    <property type="entry name" value="Cytochrome_b_N_euk/bac"/>
</dbReference>
<evidence type="ECO:0000259" key="16">
    <source>
        <dbReference type="PROSITE" id="PS51002"/>
    </source>
</evidence>
<dbReference type="PANTHER" id="PTHR19271:SF16">
    <property type="entry name" value="CYTOCHROME B"/>
    <property type="match status" value="1"/>
</dbReference>
<evidence type="ECO:0000256" key="12">
    <source>
        <dbReference type="ARBA" id="ARBA00023128"/>
    </source>
</evidence>
<dbReference type="PROSITE" id="PS51003">
    <property type="entry name" value="CYTB_CTER"/>
    <property type="match status" value="1"/>
</dbReference>
<feature type="transmembrane region" description="Helical" evidence="14">
    <location>
        <begin position="292"/>
        <end position="311"/>
    </location>
</feature>
<dbReference type="InterPro" id="IPR005798">
    <property type="entry name" value="Cyt_b/b6_C"/>
</dbReference>
<dbReference type="InterPro" id="IPR005797">
    <property type="entry name" value="Cyt_b/b6_N"/>
</dbReference>
<keyword evidence="12 14" id="KW-0496">Mitochondrion</keyword>
<feature type="transmembrane region" description="Helical" evidence="14">
    <location>
        <begin position="112"/>
        <end position="137"/>
    </location>
</feature>
<feature type="domain" description="Cytochrome b/b6 C-terminal region profile" evidence="17">
    <location>
        <begin position="215"/>
        <end position="367"/>
    </location>
</feature>
<evidence type="ECO:0000256" key="2">
    <source>
        <dbReference type="ARBA" id="ARBA00013531"/>
    </source>
</evidence>
<dbReference type="GO" id="GO:0046872">
    <property type="term" value="F:metal ion binding"/>
    <property type="evidence" value="ECO:0007669"/>
    <property type="project" value="UniProtKB-UniRule"/>
</dbReference>
<evidence type="ECO:0000256" key="4">
    <source>
        <dbReference type="ARBA" id="ARBA00022617"/>
    </source>
</evidence>
<comment type="function">
    <text evidence="14">Component of the ubiquinol-cytochrome c reductase complex (complex III or cytochrome b-c1 complex) that is part of the mitochondrial respiratory chain. The b-c1 complex mediates electron transfer from ubiquinol to cytochrome c. Contributes to the generation of a proton gradient across the mitochondrial membrane that is then used for ATP synthesis.</text>
</comment>
<feature type="transmembrane region" description="Helical" evidence="14">
    <location>
        <begin position="144"/>
        <end position="172"/>
    </location>
</feature>
<dbReference type="EMBL" id="MN109018">
    <property type="protein sequence ID" value="QHQ98637.1"/>
    <property type="molecule type" value="mRNA"/>
</dbReference>
<dbReference type="SUPFAM" id="SSF81342">
    <property type="entry name" value="Transmembrane di-heme cytochromes"/>
    <property type="match status" value="1"/>
</dbReference>
<keyword evidence="15" id="KW-0732">Signal</keyword>
<evidence type="ECO:0000256" key="9">
    <source>
        <dbReference type="ARBA" id="ARBA00022982"/>
    </source>
</evidence>
<feature type="signal peptide" evidence="15">
    <location>
        <begin position="1"/>
        <end position="18"/>
    </location>
</feature>
<evidence type="ECO:0000256" key="5">
    <source>
        <dbReference type="ARBA" id="ARBA00022660"/>
    </source>
</evidence>
<dbReference type="CDD" id="cd00284">
    <property type="entry name" value="Cytochrome_b_N"/>
    <property type="match status" value="1"/>
</dbReference>